<keyword evidence="1" id="KW-0805">Transcription regulation</keyword>
<evidence type="ECO:0000313" key="5">
    <source>
        <dbReference type="EMBL" id="GIE51830.1"/>
    </source>
</evidence>
<dbReference type="RefSeq" id="WP_239130656.1">
    <property type="nucleotide sequence ID" value="NZ_BAAAYJ010000012.1"/>
</dbReference>
<dbReference type="Proteomes" id="UP000647172">
    <property type="component" value="Unassembled WGS sequence"/>
</dbReference>
<evidence type="ECO:0000256" key="2">
    <source>
        <dbReference type="ARBA" id="ARBA00023163"/>
    </source>
</evidence>
<sequence>MKTNHVDLAGYLTKSLDAEQVRRVEEHLAGCAECRTEVDSLREWTMALEAVPEAMLLDGPPEGGDLLLQRTLRQIRDESAGHRRRRTALMSAAAAVVVAAAIGSGVVVGRGTADPGQPVALPTPSQVEQTTIPGTRTATAVDARTGARITVAVAPAPGWVRIKAAVAGIPQGERCRLEVVAKDGTVVLAGSWVVSEKGAAEGTTLDGSALVAPAEVASVRVVTETGKHYTSAAV</sequence>
<protein>
    <recommendedName>
        <fullName evidence="4">Putative zinc-finger domain-containing protein</fullName>
    </recommendedName>
</protein>
<dbReference type="Pfam" id="PF13490">
    <property type="entry name" value="zf-HC2"/>
    <property type="match status" value="1"/>
</dbReference>
<keyword evidence="6" id="KW-1185">Reference proteome</keyword>
<comment type="caution">
    <text evidence="5">The sequence shown here is derived from an EMBL/GenBank/DDBJ whole genome shotgun (WGS) entry which is preliminary data.</text>
</comment>
<reference evidence="5" key="1">
    <citation type="submission" date="2021-01" db="EMBL/GenBank/DDBJ databases">
        <title>Whole genome shotgun sequence of Actinoplanes nipponensis NBRC 14063.</title>
        <authorList>
            <person name="Komaki H."/>
            <person name="Tamura T."/>
        </authorList>
    </citation>
    <scope>NUCLEOTIDE SEQUENCE</scope>
    <source>
        <strain evidence="5">NBRC 14063</strain>
    </source>
</reference>
<keyword evidence="2" id="KW-0804">Transcription</keyword>
<evidence type="ECO:0000256" key="3">
    <source>
        <dbReference type="SAM" id="Phobius"/>
    </source>
</evidence>
<dbReference type="InterPro" id="IPR041916">
    <property type="entry name" value="Anti_sigma_zinc_sf"/>
</dbReference>
<proteinExistence type="predicted"/>
<keyword evidence="3" id="KW-1133">Transmembrane helix</keyword>
<keyword evidence="3" id="KW-0812">Transmembrane</keyword>
<accession>A0A919MW43</accession>
<dbReference type="Gene3D" id="1.10.10.1320">
    <property type="entry name" value="Anti-sigma factor, zinc-finger domain"/>
    <property type="match status" value="1"/>
</dbReference>
<dbReference type="InterPro" id="IPR027383">
    <property type="entry name" value="Znf_put"/>
</dbReference>
<keyword evidence="3" id="KW-0472">Membrane</keyword>
<dbReference type="EMBL" id="BOMQ01000063">
    <property type="protein sequence ID" value="GIE51830.1"/>
    <property type="molecule type" value="Genomic_DNA"/>
</dbReference>
<feature type="transmembrane region" description="Helical" evidence="3">
    <location>
        <begin position="88"/>
        <end position="108"/>
    </location>
</feature>
<feature type="domain" description="Putative zinc-finger" evidence="4">
    <location>
        <begin position="10"/>
        <end position="35"/>
    </location>
</feature>
<name>A0A919MW43_9ACTN</name>
<organism evidence="5 6">
    <name type="scientific">Actinoplanes nipponensis</name>
    <dbReference type="NCBI Taxonomy" id="135950"/>
    <lineage>
        <taxon>Bacteria</taxon>
        <taxon>Bacillati</taxon>
        <taxon>Actinomycetota</taxon>
        <taxon>Actinomycetes</taxon>
        <taxon>Micromonosporales</taxon>
        <taxon>Micromonosporaceae</taxon>
        <taxon>Actinoplanes</taxon>
    </lineage>
</organism>
<evidence type="ECO:0000256" key="1">
    <source>
        <dbReference type="ARBA" id="ARBA00023015"/>
    </source>
</evidence>
<gene>
    <name evidence="5" type="ORF">Ani05nite_53640</name>
</gene>
<evidence type="ECO:0000259" key="4">
    <source>
        <dbReference type="Pfam" id="PF13490"/>
    </source>
</evidence>
<evidence type="ECO:0000313" key="6">
    <source>
        <dbReference type="Proteomes" id="UP000647172"/>
    </source>
</evidence>
<dbReference type="AlphaFoldDB" id="A0A919MW43"/>